<evidence type="ECO:0000256" key="1">
    <source>
        <dbReference type="ARBA" id="ARBA00004141"/>
    </source>
</evidence>
<protein>
    <submittedName>
        <fullName evidence="6">RTA1-domain-containing protein</fullName>
    </submittedName>
</protein>
<accession>A0A3N4I9L9</accession>
<proteinExistence type="predicted"/>
<keyword evidence="4 5" id="KW-0472">Membrane</keyword>
<feature type="transmembrane region" description="Helical" evidence="5">
    <location>
        <begin position="35"/>
        <end position="57"/>
    </location>
</feature>
<evidence type="ECO:0000313" key="7">
    <source>
        <dbReference type="Proteomes" id="UP000275078"/>
    </source>
</evidence>
<dbReference type="STRING" id="1160509.A0A3N4I9L9"/>
<dbReference type="EMBL" id="ML119669">
    <property type="protein sequence ID" value="RPA82783.1"/>
    <property type="molecule type" value="Genomic_DNA"/>
</dbReference>
<organism evidence="6 7">
    <name type="scientific">Ascobolus immersus RN42</name>
    <dbReference type="NCBI Taxonomy" id="1160509"/>
    <lineage>
        <taxon>Eukaryota</taxon>
        <taxon>Fungi</taxon>
        <taxon>Dikarya</taxon>
        <taxon>Ascomycota</taxon>
        <taxon>Pezizomycotina</taxon>
        <taxon>Pezizomycetes</taxon>
        <taxon>Pezizales</taxon>
        <taxon>Ascobolaceae</taxon>
        <taxon>Ascobolus</taxon>
    </lineage>
</organism>
<feature type="transmembrane region" description="Helical" evidence="5">
    <location>
        <begin position="173"/>
        <end position="198"/>
    </location>
</feature>
<keyword evidence="7" id="KW-1185">Reference proteome</keyword>
<evidence type="ECO:0000313" key="6">
    <source>
        <dbReference type="EMBL" id="RPA82783.1"/>
    </source>
</evidence>
<evidence type="ECO:0000256" key="3">
    <source>
        <dbReference type="ARBA" id="ARBA00022989"/>
    </source>
</evidence>
<gene>
    <name evidence="6" type="ORF">BJ508DRAFT_413947</name>
</gene>
<dbReference type="InterPro" id="IPR007568">
    <property type="entry name" value="RTA1"/>
</dbReference>
<feature type="transmembrane region" description="Helical" evidence="5">
    <location>
        <begin position="218"/>
        <end position="238"/>
    </location>
</feature>
<evidence type="ECO:0000256" key="4">
    <source>
        <dbReference type="ARBA" id="ARBA00023136"/>
    </source>
</evidence>
<dbReference type="GO" id="GO:0000324">
    <property type="term" value="C:fungal-type vacuole"/>
    <property type="evidence" value="ECO:0007669"/>
    <property type="project" value="TreeGrafter"/>
</dbReference>
<feature type="transmembrane region" description="Helical" evidence="5">
    <location>
        <begin position="138"/>
        <end position="161"/>
    </location>
</feature>
<reference evidence="6 7" key="1">
    <citation type="journal article" date="2018" name="Nat. Ecol. Evol.">
        <title>Pezizomycetes genomes reveal the molecular basis of ectomycorrhizal truffle lifestyle.</title>
        <authorList>
            <person name="Murat C."/>
            <person name="Payen T."/>
            <person name="Noel B."/>
            <person name="Kuo A."/>
            <person name="Morin E."/>
            <person name="Chen J."/>
            <person name="Kohler A."/>
            <person name="Krizsan K."/>
            <person name="Balestrini R."/>
            <person name="Da Silva C."/>
            <person name="Montanini B."/>
            <person name="Hainaut M."/>
            <person name="Levati E."/>
            <person name="Barry K.W."/>
            <person name="Belfiori B."/>
            <person name="Cichocki N."/>
            <person name="Clum A."/>
            <person name="Dockter R.B."/>
            <person name="Fauchery L."/>
            <person name="Guy J."/>
            <person name="Iotti M."/>
            <person name="Le Tacon F."/>
            <person name="Lindquist E.A."/>
            <person name="Lipzen A."/>
            <person name="Malagnac F."/>
            <person name="Mello A."/>
            <person name="Molinier V."/>
            <person name="Miyauchi S."/>
            <person name="Poulain J."/>
            <person name="Riccioni C."/>
            <person name="Rubini A."/>
            <person name="Sitrit Y."/>
            <person name="Splivallo R."/>
            <person name="Traeger S."/>
            <person name="Wang M."/>
            <person name="Zifcakova L."/>
            <person name="Wipf D."/>
            <person name="Zambonelli A."/>
            <person name="Paolocci F."/>
            <person name="Nowrousian M."/>
            <person name="Ottonello S."/>
            <person name="Baldrian P."/>
            <person name="Spatafora J.W."/>
            <person name="Henrissat B."/>
            <person name="Nagy L.G."/>
            <person name="Aury J.M."/>
            <person name="Wincker P."/>
            <person name="Grigoriev I.V."/>
            <person name="Bonfante P."/>
            <person name="Martin F.M."/>
        </authorList>
    </citation>
    <scope>NUCLEOTIDE SEQUENCE [LARGE SCALE GENOMIC DNA]</scope>
    <source>
        <strain evidence="6 7">RN42</strain>
    </source>
</reference>
<evidence type="ECO:0000256" key="2">
    <source>
        <dbReference type="ARBA" id="ARBA00022692"/>
    </source>
</evidence>
<comment type="subcellular location">
    <subcellularLocation>
        <location evidence="1">Membrane</location>
        <topology evidence="1">Multi-pass membrane protein</topology>
    </subcellularLocation>
</comment>
<feature type="transmembrane region" description="Helical" evidence="5">
    <location>
        <begin position="258"/>
        <end position="277"/>
    </location>
</feature>
<dbReference type="AlphaFoldDB" id="A0A3N4I9L9"/>
<dbReference type="OrthoDB" id="4521223at2759"/>
<dbReference type="GO" id="GO:0005886">
    <property type="term" value="C:plasma membrane"/>
    <property type="evidence" value="ECO:0007669"/>
    <property type="project" value="TreeGrafter"/>
</dbReference>
<dbReference type="PANTHER" id="PTHR31465">
    <property type="entry name" value="PROTEIN RTA1-RELATED"/>
    <property type="match status" value="1"/>
</dbReference>
<feature type="transmembrane region" description="Helical" evidence="5">
    <location>
        <begin position="96"/>
        <end position="117"/>
    </location>
</feature>
<dbReference type="Proteomes" id="UP000275078">
    <property type="component" value="Unassembled WGS sequence"/>
</dbReference>
<keyword evidence="3 5" id="KW-1133">Transmembrane helix</keyword>
<name>A0A3N4I9L9_ASCIM</name>
<evidence type="ECO:0000256" key="5">
    <source>
        <dbReference type="SAM" id="Phobius"/>
    </source>
</evidence>
<feature type="transmembrane region" description="Helical" evidence="5">
    <location>
        <begin position="64"/>
        <end position="84"/>
    </location>
</feature>
<dbReference type="PANTHER" id="PTHR31465:SF9">
    <property type="entry name" value="SPHINGOID LONG-CHAIN BASE TRANSPORTER RSB1"/>
    <property type="match status" value="1"/>
</dbReference>
<sequence length="312" mass="34318">MSAQEDYPSEEVPIWYCTIGTCDPRGSLFNYRPSLGANAAFAAIFGIFLVLGPIYAWRFRTYNYNILIWVGCLGEVAGYVGRILGYNNPWNMDYFLLQICALTISPTLLAAGIYVTLSKVVTVFGPDLSRIQPKTYTWLFLCLDLISLILQGTGGGMAATAGKEQENNDTGNWIMIAGLIFQVVTLTFFIAMCSEFAWKVKKNGRTGVLHNGKQGKKLKIFLVSLAVATLFILIRCIFRIAELWDGWSGKIMSNQTDFIVFEGVMVAIAAFLLTVVNPGWGIGDGEKWGGIKWSRSGEKNVESSSTSGNSTA</sequence>
<dbReference type="Pfam" id="PF04479">
    <property type="entry name" value="RTA1"/>
    <property type="match status" value="1"/>
</dbReference>
<keyword evidence="2 5" id="KW-0812">Transmembrane</keyword>